<protein>
    <submittedName>
        <fullName evidence="2">Uncharacterized protein</fullName>
    </submittedName>
</protein>
<evidence type="ECO:0000313" key="3">
    <source>
        <dbReference type="Proteomes" id="UP001610861"/>
    </source>
</evidence>
<proteinExistence type="predicted"/>
<accession>A0ABW7Q939</accession>
<evidence type="ECO:0000256" key="1">
    <source>
        <dbReference type="SAM" id="MobiDB-lite"/>
    </source>
</evidence>
<organism evidence="2 3">
    <name type="scientific">Microbacterium alkaliflavum</name>
    <dbReference type="NCBI Taxonomy" id="3248839"/>
    <lineage>
        <taxon>Bacteria</taxon>
        <taxon>Bacillati</taxon>
        <taxon>Actinomycetota</taxon>
        <taxon>Actinomycetes</taxon>
        <taxon>Micrococcales</taxon>
        <taxon>Microbacteriaceae</taxon>
        <taxon>Microbacterium</taxon>
    </lineage>
</organism>
<gene>
    <name evidence="2" type="ORF">ACH3VR_13545</name>
</gene>
<dbReference type="RefSeq" id="WP_397556837.1">
    <property type="nucleotide sequence ID" value="NZ_JBIQWL010000004.1"/>
</dbReference>
<feature type="compositionally biased region" description="Pro residues" evidence="1">
    <location>
        <begin position="89"/>
        <end position="101"/>
    </location>
</feature>
<dbReference type="Proteomes" id="UP001610861">
    <property type="component" value="Unassembled WGS sequence"/>
</dbReference>
<reference evidence="2 3" key="1">
    <citation type="submission" date="2024-09" db="EMBL/GenBank/DDBJ databases">
        <authorList>
            <person name="Pan X."/>
        </authorList>
    </citation>
    <scope>NUCLEOTIDE SEQUENCE [LARGE SCALE GENOMIC DNA]</scope>
    <source>
        <strain evidence="2 3">B2969</strain>
    </source>
</reference>
<dbReference type="EMBL" id="JBIQWL010000004">
    <property type="protein sequence ID" value="MFH8251391.1"/>
    <property type="molecule type" value="Genomic_DNA"/>
</dbReference>
<keyword evidence="3" id="KW-1185">Reference proteome</keyword>
<feature type="compositionally biased region" description="Basic and acidic residues" evidence="1">
    <location>
        <begin position="132"/>
        <end position="146"/>
    </location>
</feature>
<feature type="compositionally biased region" description="Low complexity" evidence="1">
    <location>
        <begin position="164"/>
        <end position="179"/>
    </location>
</feature>
<feature type="compositionally biased region" description="Pro residues" evidence="1">
    <location>
        <begin position="297"/>
        <end position="307"/>
    </location>
</feature>
<sequence length="333" mass="34944">MPDRRRPRLWTRLVAVARAALVRLADGADALADGMRAVARERAPARPDDPRLAGVDPAIAAYVASRDPEWFSLDVPEGMDAATRRAEPSAPPASLPAPPGEPQMRAERTKEPAGIPMPSAPEAAAAGTPELARADGHPSSRPDPRPVVRPAAAAPAPAPPAAPRPSAAVSFRRAAAEPEPIAPSPAPGPPDQDYSLSPVPPRHESVPFRPPEASAPWPDPREAPAPLRQNLPASPFAPVVPPQIVERAPSELAPTSHRAATPAAQVPARRPPSPQEPPSTVRRSIRPAPFPAAASPDPTPAPWPELPPSRLGEEPVAAIVWTDDALVGEQRSM</sequence>
<name>A0ABW7Q939_9MICO</name>
<comment type="caution">
    <text evidence="2">The sequence shown here is derived from an EMBL/GenBank/DDBJ whole genome shotgun (WGS) entry which is preliminary data.</text>
</comment>
<feature type="compositionally biased region" description="Pro residues" evidence="1">
    <location>
        <begin position="180"/>
        <end position="190"/>
    </location>
</feature>
<feature type="region of interest" description="Disordered" evidence="1">
    <location>
        <begin position="76"/>
        <end position="311"/>
    </location>
</feature>
<evidence type="ECO:0000313" key="2">
    <source>
        <dbReference type="EMBL" id="MFH8251391.1"/>
    </source>
</evidence>